<name>A0ABQ9QGQ2_9PEZI</name>
<evidence type="ECO:0000256" key="1">
    <source>
        <dbReference type="SAM" id="MobiDB-lite"/>
    </source>
</evidence>
<accession>A0ABQ9QGQ2</accession>
<keyword evidence="3" id="KW-1185">Reference proteome</keyword>
<comment type="caution">
    <text evidence="2">The sequence shown here is derived from an EMBL/GenBank/DDBJ whole genome shotgun (WGS) entry which is preliminary data.</text>
</comment>
<protein>
    <submittedName>
        <fullName evidence="2">Uncharacterized protein</fullName>
    </submittedName>
</protein>
<dbReference type="EMBL" id="MLFU01000331">
    <property type="protein sequence ID" value="KAK1464375.1"/>
    <property type="molecule type" value="Genomic_DNA"/>
</dbReference>
<reference evidence="2 3" key="1">
    <citation type="submission" date="2016-10" db="EMBL/GenBank/DDBJ databases">
        <title>The genome sequence of Colletotrichum fioriniae PJ7.</title>
        <authorList>
            <person name="Baroncelli R."/>
        </authorList>
    </citation>
    <scope>NUCLEOTIDE SEQUENCE [LARGE SCALE GENOMIC DNA]</scope>
    <source>
        <strain evidence="2 3">Tom-12</strain>
    </source>
</reference>
<feature type="region of interest" description="Disordered" evidence="1">
    <location>
        <begin position="246"/>
        <end position="282"/>
    </location>
</feature>
<sequence length="350" mass="40785">MAFFEADRTHEIRKNLYTTIYEDDREGHTNSFWAFECRQMFPERQGFFVGQEIYPDYSNLKIDRVVSELTPHGRLRKVVTGEDKKLGVGPADIAQAENDVETKALLAMNKDRTNAVYCQTTRATTFRTWIIRKPTCRLEPLFGADTRGDPHQYIDICTSFGQYQWHRLGSLVKNEPELDLSHFEFQFDLKANFEWDRKHEKMQLALEEKHSEDMAALLLQQEEFNAASIPQAAEDLELPSAMQADNEGFEEETSEMSETPTFGQEQADDSYHGQSSQTQAQASSSLTIYNEVQLSVERGKKGTYIVFNHEGRSFRTKRDQWTSARDESNRQCYQWYSNSFKLFFRAYQWP</sequence>
<organism evidence="2 3">
    <name type="scientific">Colletotrichum tamarilloi</name>
    <dbReference type="NCBI Taxonomy" id="1209934"/>
    <lineage>
        <taxon>Eukaryota</taxon>
        <taxon>Fungi</taxon>
        <taxon>Dikarya</taxon>
        <taxon>Ascomycota</taxon>
        <taxon>Pezizomycotina</taxon>
        <taxon>Sordariomycetes</taxon>
        <taxon>Hypocreomycetidae</taxon>
        <taxon>Glomerellales</taxon>
        <taxon>Glomerellaceae</taxon>
        <taxon>Colletotrichum</taxon>
        <taxon>Colletotrichum acutatum species complex</taxon>
    </lineage>
</organism>
<evidence type="ECO:0000313" key="2">
    <source>
        <dbReference type="EMBL" id="KAK1464375.1"/>
    </source>
</evidence>
<dbReference type="Proteomes" id="UP001227543">
    <property type="component" value="Unassembled WGS sequence"/>
</dbReference>
<gene>
    <name evidence="2" type="ORF">CTAM01_17069</name>
</gene>
<proteinExistence type="predicted"/>
<dbReference type="GeneID" id="85417298"/>
<evidence type="ECO:0000313" key="3">
    <source>
        <dbReference type="Proteomes" id="UP001227543"/>
    </source>
</evidence>
<dbReference type="RefSeq" id="XP_060372363.1">
    <property type="nucleotide sequence ID" value="XM_060533060.1"/>
</dbReference>